<comment type="subcellular location">
    <subcellularLocation>
        <location evidence="1">Nucleus</location>
    </subcellularLocation>
</comment>
<dbReference type="SMART" id="SM00614">
    <property type="entry name" value="ZnF_BED"/>
    <property type="match status" value="1"/>
</dbReference>
<accession>A0A6G0W017</accession>
<dbReference type="Proteomes" id="UP000478052">
    <property type="component" value="Unassembled WGS sequence"/>
</dbReference>
<gene>
    <name evidence="12" type="ORF">FWK35_00036318</name>
</gene>
<dbReference type="OrthoDB" id="1607513at2759"/>
<dbReference type="InterPro" id="IPR052035">
    <property type="entry name" value="ZnF_BED_domain_contain"/>
</dbReference>
<reference evidence="12 13" key="1">
    <citation type="submission" date="2019-08" db="EMBL/GenBank/DDBJ databases">
        <title>Whole genome of Aphis craccivora.</title>
        <authorList>
            <person name="Voronova N.V."/>
            <person name="Shulinski R.S."/>
            <person name="Bandarenka Y.V."/>
            <person name="Zhorov D.G."/>
            <person name="Warner D."/>
        </authorList>
    </citation>
    <scope>NUCLEOTIDE SEQUENCE [LARGE SCALE GENOMIC DNA]</scope>
    <source>
        <strain evidence="12">180601</strain>
        <tissue evidence="12">Whole Body</tissue>
    </source>
</reference>
<dbReference type="GO" id="GO:0046983">
    <property type="term" value="F:protein dimerization activity"/>
    <property type="evidence" value="ECO:0007669"/>
    <property type="project" value="InterPro"/>
</dbReference>
<dbReference type="InterPro" id="IPR012337">
    <property type="entry name" value="RNaseH-like_sf"/>
</dbReference>
<dbReference type="AlphaFoldDB" id="A0A6G0W017"/>
<evidence type="ECO:0000256" key="6">
    <source>
        <dbReference type="ARBA" id="ARBA00023125"/>
    </source>
</evidence>
<evidence type="ECO:0000256" key="7">
    <source>
        <dbReference type="ARBA" id="ARBA00023163"/>
    </source>
</evidence>
<dbReference type="InterPro" id="IPR003656">
    <property type="entry name" value="Znf_BED"/>
</dbReference>
<dbReference type="PANTHER" id="PTHR46481">
    <property type="entry name" value="ZINC FINGER BED DOMAIN-CONTAINING PROTEIN 4"/>
    <property type="match status" value="1"/>
</dbReference>
<evidence type="ECO:0000259" key="11">
    <source>
        <dbReference type="PROSITE" id="PS50808"/>
    </source>
</evidence>
<dbReference type="EMBL" id="VUJU01010039">
    <property type="protein sequence ID" value="KAF0716162.1"/>
    <property type="molecule type" value="Genomic_DNA"/>
</dbReference>
<evidence type="ECO:0000313" key="12">
    <source>
        <dbReference type="EMBL" id="KAF0716162.1"/>
    </source>
</evidence>
<keyword evidence="8" id="KW-0539">Nucleus</keyword>
<feature type="compositionally biased region" description="Acidic residues" evidence="10">
    <location>
        <begin position="63"/>
        <end position="72"/>
    </location>
</feature>
<evidence type="ECO:0000256" key="10">
    <source>
        <dbReference type="SAM" id="MobiDB-lite"/>
    </source>
</evidence>
<protein>
    <submittedName>
        <fullName evidence="12">Zinc finger BED domain-containing protein 6-like</fullName>
    </submittedName>
</protein>
<keyword evidence="5" id="KW-0805">Transcription regulation</keyword>
<dbReference type="SUPFAM" id="SSF140996">
    <property type="entry name" value="Hermes dimerisation domain"/>
    <property type="match status" value="1"/>
</dbReference>
<dbReference type="Pfam" id="PF02892">
    <property type="entry name" value="zf-BED"/>
    <property type="match status" value="1"/>
</dbReference>
<keyword evidence="13" id="KW-1185">Reference proteome</keyword>
<evidence type="ECO:0000313" key="13">
    <source>
        <dbReference type="Proteomes" id="UP000478052"/>
    </source>
</evidence>
<keyword evidence="7" id="KW-0804">Transcription</keyword>
<dbReference type="PANTHER" id="PTHR46481:SF9">
    <property type="entry name" value="ZINC FINGER BED DOMAIN-CONTAINING PROTEIN 1-LIKE"/>
    <property type="match status" value="1"/>
</dbReference>
<dbReference type="SUPFAM" id="SSF57667">
    <property type="entry name" value="beta-beta-alpha zinc fingers"/>
    <property type="match status" value="1"/>
</dbReference>
<dbReference type="InterPro" id="IPR008906">
    <property type="entry name" value="HATC_C_dom"/>
</dbReference>
<keyword evidence="4" id="KW-0862">Zinc</keyword>
<evidence type="ECO:0000256" key="4">
    <source>
        <dbReference type="ARBA" id="ARBA00022833"/>
    </source>
</evidence>
<keyword evidence="6" id="KW-0238">DNA-binding</keyword>
<dbReference type="GO" id="GO:0008270">
    <property type="term" value="F:zinc ion binding"/>
    <property type="evidence" value="ECO:0007669"/>
    <property type="project" value="UniProtKB-KW"/>
</dbReference>
<keyword evidence="2" id="KW-0479">Metal-binding</keyword>
<sequence length="657" mass="74983">MSEAWQAFKKQENGVRVICLLCNKSYSNPGSNTTNLWNHLKGKHKSKYIELDQIRRGVTSSNDFDDANEDNDLTTTPSFSNSDSSNSFSCFTQQSTSSSNIIQETSCLKQIKMSQFTINKATKIKMDNALAYFIATSMMPYSLVEKEGFQTFVRALNPSYKLPSRKTLTESRIPELYSETRTNVGNIIKNVDFLSLTTDCWTSTSNQPFIALTCHFINSSSGLSSACLGCVELSEDHTGDNIADILHMLLLDYEIPEWKICSMTTDHGANMIKAVKNMNISHVDCYGHSLNIAVSRILKMEEVMNVVHKVKDIYNIFAHSWKSVREMGKIQEKFGLPQKKFPSFSKTRWWSILELINTIIEQELGLTSFLRGYKNGEFKKLCLRENEIDILKNLSSVLQPIREITDNLAADSYVTGSAIIPIISSLNSKLANVVESSNINDIITEINFDEPDHLQNNNIIKKMYEIVIGVLNQRYTNNVTLMLCTAVDPRFKVDYIDDLPYIKNLLIEMCEITFKSWQQSKDDRNQIMCLNVQPEVKKKKTGLFAIFQAPPNNDYTERDLTLTQKIEKEINLYLNFPKSNFEQDPIQWWTTNKDTYPFLYILVKKYMTAQATSVASERVFSRGGCVLTDLRSSLTNDHASQLIFLSMNKNYVSKPTF</sequence>
<dbReference type="SUPFAM" id="SSF53098">
    <property type="entry name" value="Ribonuclease H-like"/>
    <property type="match status" value="1"/>
</dbReference>
<name>A0A6G0W017_APHCR</name>
<feature type="domain" description="BED-type" evidence="11">
    <location>
        <begin position="1"/>
        <end position="51"/>
    </location>
</feature>
<evidence type="ECO:0000256" key="2">
    <source>
        <dbReference type="ARBA" id="ARBA00022723"/>
    </source>
</evidence>
<dbReference type="GO" id="GO:0003677">
    <property type="term" value="F:DNA binding"/>
    <property type="evidence" value="ECO:0007669"/>
    <property type="project" value="UniProtKB-KW"/>
</dbReference>
<evidence type="ECO:0000256" key="5">
    <source>
        <dbReference type="ARBA" id="ARBA00023015"/>
    </source>
</evidence>
<comment type="caution">
    <text evidence="12">The sequence shown here is derived from an EMBL/GenBank/DDBJ whole genome shotgun (WGS) entry which is preliminary data.</text>
</comment>
<proteinExistence type="predicted"/>
<evidence type="ECO:0000256" key="9">
    <source>
        <dbReference type="PROSITE-ProRule" id="PRU00027"/>
    </source>
</evidence>
<evidence type="ECO:0000256" key="3">
    <source>
        <dbReference type="ARBA" id="ARBA00022771"/>
    </source>
</evidence>
<keyword evidence="3 9" id="KW-0863">Zinc-finger</keyword>
<dbReference type="InterPro" id="IPR036236">
    <property type="entry name" value="Znf_C2H2_sf"/>
</dbReference>
<dbReference type="GO" id="GO:0005634">
    <property type="term" value="C:nucleus"/>
    <property type="evidence" value="ECO:0007669"/>
    <property type="project" value="UniProtKB-SubCell"/>
</dbReference>
<dbReference type="PROSITE" id="PS50808">
    <property type="entry name" value="ZF_BED"/>
    <property type="match status" value="1"/>
</dbReference>
<feature type="region of interest" description="Disordered" evidence="10">
    <location>
        <begin position="60"/>
        <end position="86"/>
    </location>
</feature>
<evidence type="ECO:0000256" key="1">
    <source>
        <dbReference type="ARBA" id="ARBA00004123"/>
    </source>
</evidence>
<evidence type="ECO:0000256" key="8">
    <source>
        <dbReference type="ARBA" id="ARBA00023242"/>
    </source>
</evidence>
<dbReference type="Pfam" id="PF05699">
    <property type="entry name" value="Dimer_Tnp_hAT"/>
    <property type="match status" value="1"/>
</dbReference>
<organism evidence="12 13">
    <name type="scientific">Aphis craccivora</name>
    <name type="common">Cowpea aphid</name>
    <dbReference type="NCBI Taxonomy" id="307492"/>
    <lineage>
        <taxon>Eukaryota</taxon>
        <taxon>Metazoa</taxon>
        <taxon>Ecdysozoa</taxon>
        <taxon>Arthropoda</taxon>
        <taxon>Hexapoda</taxon>
        <taxon>Insecta</taxon>
        <taxon>Pterygota</taxon>
        <taxon>Neoptera</taxon>
        <taxon>Paraneoptera</taxon>
        <taxon>Hemiptera</taxon>
        <taxon>Sternorrhyncha</taxon>
        <taxon>Aphidomorpha</taxon>
        <taxon>Aphidoidea</taxon>
        <taxon>Aphididae</taxon>
        <taxon>Aphidini</taxon>
        <taxon>Aphis</taxon>
        <taxon>Aphis</taxon>
    </lineage>
</organism>